<dbReference type="Gene3D" id="1.10.10.10">
    <property type="entry name" value="Winged helix-like DNA-binding domain superfamily/Winged helix DNA-binding domain"/>
    <property type="match status" value="1"/>
</dbReference>
<name>A0A5N6MSY0_9MICC</name>
<dbReference type="PROSITE" id="PS00622">
    <property type="entry name" value="HTH_LUXR_1"/>
    <property type="match status" value="1"/>
</dbReference>
<dbReference type="PANTHER" id="PTHR43214:SF24">
    <property type="entry name" value="TRANSCRIPTIONAL REGULATORY PROTEIN NARL-RELATED"/>
    <property type="match status" value="1"/>
</dbReference>
<evidence type="ECO:0000256" key="4">
    <source>
        <dbReference type="ARBA" id="ARBA00023163"/>
    </source>
</evidence>
<dbReference type="EMBL" id="VTFX01000001">
    <property type="protein sequence ID" value="KAD4060022.1"/>
    <property type="molecule type" value="Genomic_DNA"/>
</dbReference>
<evidence type="ECO:0000313" key="10">
    <source>
        <dbReference type="Proteomes" id="UP000326852"/>
    </source>
</evidence>
<evidence type="ECO:0000256" key="5">
    <source>
        <dbReference type="PROSITE-ProRule" id="PRU00169"/>
    </source>
</evidence>
<dbReference type="PROSITE" id="PS50110">
    <property type="entry name" value="RESPONSE_REGULATORY"/>
    <property type="match status" value="1"/>
</dbReference>
<dbReference type="PANTHER" id="PTHR43214">
    <property type="entry name" value="TWO-COMPONENT RESPONSE REGULATOR"/>
    <property type="match status" value="1"/>
</dbReference>
<dbReference type="Pfam" id="PF00196">
    <property type="entry name" value="GerE"/>
    <property type="match status" value="1"/>
</dbReference>
<dbReference type="Pfam" id="PF00072">
    <property type="entry name" value="Response_reg"/>
    <property type="match status" value="1"/>
</dbReference>
<feature type="region of interest" description="Disordered" evidence="6">
    <location>
        <begin position="146"/>
        <end position="197"/>
    </location>
</feature>
<dbReference type="AlphaFoldDB" id="A0A5N6MSY0"/>
<dbReference type="InterPro" id="IPR039420">
    <property type="entry name" value="WalR-like"/>
</dbReference>
<proteinExistence type="predicted"/>
<keyword evidence="3" id="KW-0238">DNA-binding</keyword>
<dbReference type="CDD" id="cd17535">
    <property type="entry name" value="REC_NarL-like"/>
    <property type="match status" value="1"/>
</dbReference>
<sequence length="275" mass="28422">MEPIRVLLADDQALLRAGFAMMLSVEDEIEVVGQAANGLEAVEFAAAHPVDIILMDVQMPVLDGIRATEQVVQAGTAKVIILTTFERDDYLFDALRAGASGFLLKNSDPDDLVAAVHAVAGGNALLAPEMTVRVIERFARQLHAEAAGSPGMPAGTPRADNPAGNPSAPTVVPSAGTLAGTLGGTIPGPPAPPSGTAEQRKLLASLTVREREVLVNVAAGRSNAEIAAGMFVAEATVKTHVSNLLGKIQVRDRVQAVVFAYESGLILPGDKPAAG</sequence>
<keyword evidence="10" id="KW-1185">Reference proteome</keyword>
<protein>
    <submittedName>
        <fullName evidence="9">Response regulator</fullName>
    </submittedName>
</protein>
<dbReference type="SMART" id="SM00421">
    <property type="entry name" value="HTH_LUXR"/>
    <property type="match status" value="1"/>
</dbReference>
<dbReference type="InterPro" id="IPR011006">
    <property type="entry name" value="CheY-like_superfamily"/>
</dbReference>
<dbReference type="InterPro" id="IPR001789">
    <property type="entry name" value="Sig_transdc_resp-reg_receiver"/>
</dbReference>
<dbReference type="InterPro" id="IPR016032">
    <property type="entry name" value="Sig_transdc_resp-reg_C-effctor"/>
</dbReference>
<evidence type="ECO:0000256" key="3">
    <source>
        <dbReference type="ARBA" id="ARBA00023125"/>
    </source>
</evidence>
<dbReference type="CDD" id="cd06170">
    <property type="entry name" value="LuxR_C_like"/>
    <property type="match status" value="1"/>
</dbReference>
<dbReference type="PROSITE" id="PS50043">
    <property type="entry name" value="HTH_LUXR_2"/>
    <property type="match status" value="1"/>
</dbReference>
<dbReference type="GO" id="GO:0000160">
    <property type="term" value="P:phosphorelay signal transduction system"/>
    <property type="evidence" value="ECO:0007669"/>
    <property type="project" value="InterPro"/>
</dbReference>
<evidence type="ECO:0000313" key="9">
    <source>
        <dbReference type="EMBL" id="KAD4060022.1"/>
    </source>
</evidence>
<keyword evidence="4" id="KW-0804">Transcription</keyword>
<gene>
    <name evidence="9" type="ORF">GD627_02815</name>
</gene>
<comment type="caution">
    <text evidence="9">The sequence shown here is derived from an EMBL/GenBank/DDBJ whole genome shotgun (WGS) entry which is preliminary data.</text>
</comment>
<dbReference type="SMART" id="SM00448">
    <property type="entry name" value="REC"/>
    <property type="match status" value="1"/>
</dbReference>
<dbReference type="PRINTS" id="PR00038">
    <property type="entry name" value="HTHLUXR"/>
</dbReference>
<evidence type="ECO:0000256" key="2">
    <source>
        <dbReference type="ARBA" id="ARBA00023015"/>
    </source>
</evidence>
<reference evidence="9 10" key="1">
    <citation type="submission" date="2019-08" db="EMBL/GenBank/DDBJ databases">
        <title>Arthrobacter sp. nov., isolated from plateau pika and Tibetan wild ass.</title>
        <authorList>
            <person name="Ge Y."/>
        </authorList>
    </citation>
    <scope>NUCLEOTIDE SEQUENCE [LARGE SCALE GENOMIC DNA]</scope>
    <source>
        <strain evidence="9 10">785</strain>
    </source>
</reference>
<dbReference type="GO" id="GO:0003677">
    <property type="term" value="F:DNA binding"/>
    <property type="evidence" value="ECO:0007669"/>
    <property type="project" value="UniProtKB-KW"/>
</dbReference>
<evidence type="ECO:0000259" key="8">
    <source>
        <dbReference type="PROSITE" id="PS50110"/>
    </source>
</evidence>
<organism evidence="9 10">
    <name type="scientific">Arthrobacter yangruifuii</name>
    <dbReference type="NCBI Taxonomy" id="2606616"/>
    <lineage>
        <taxon>Bacteria</taxon>
        <taxon>Bacillati</taxon>
        <taxon>Actinomycetota</taxon>
        <taxon>Actinomycetes</taxon>
        <taxon>Micrococcales</taxon>
        <taxon>Micrococcaceae</taxon>
        <taxon>Arthrobacter</taxon>
    </lineage>
</organism>
<evidence type="ECO:0000256" key="1">
    <source>
        <dbReference type="ARBA" id="ARBA00022553"/>
    </source>
</evidence>
<evidence type="ECO:0000259" key="7">
    <source>
        <dbReference type="PROSITE" id="PS50043"/>
    </source>
</evidence>
<dbReference type="InterPro" id="IPR000792">
    <property type="entry name" value="Tscrpt_reg_LuxR_C"/>
</dbReference>
<dbReference type="GO" id="GO:0006355">
    <property type="term" value="P:regulation of DNA-templated transcription"/>
    <property type="evidence" value="ECO:0007669"/>
    <property type="project" value="InterPro"/>
</dbReference>
<keyword evidence="1 5" id="KW-0597">Phosphoprotein</keyword>
<evidence type="ECO:0000256" key="6">
    <source>
        <dbReference type="SAM" id="MobiDB-lite"/>
    </source>
</evidence>
<accession>A0A5N6MSY0</accession>
<dbReference type="InterPro" id="IPR036388">
    <property type="entry name" value="WH-like_DNA-bd_sf"/>
</dbReference>
<feature type="domain" description="Response regulatory" evidence="8">
    <location>
        <begin position="5"/>
        <end position="120"/>
    </location>
</feature>
<dbReference type="InterPro" id="IPR058245">
    <property type="entry name" value="NreC/VraR/RcsB-like_REC"/>
</dbReference>
<dbReference type="SUPFAM" id="SSF46894">
    <property type="entry name" value="C-terminal effector domain of the bipartite response regulators"/>
    <property type="match status" value="1"/>
</dbReference>
<keyword evidence="2" id="KW-0805">Transcription regulation</keyword>
<feature type="domain" description="HTH luxR-type" evidence="7">
    <location>
        <begin position="199"/>
        <end position="264"/>
    </location>
</feature>
<dbReference type="SUPFAM" id="SSF52172">
    <property type="entry name" value="CheY-like"/>
    <property type="match status" value="1"/>
</dbReference>
<dbReference type="Proteomes" id="UP000326852">
    <property type="component" value="Unassembled WGS sequence"/>
</dbReference>
<feature type="modified residue" description="4-aspartylphosphate" evidence="5">
    <location>
        <position position="56"/>
    </location>
</feature>
<dbReference type="RefSeq" id="WP_152271264.1">
    <property type="nucleotide sequence ID" value="NZ_VTFX01000001.1"/>
</dbReference>
<dbReference type="Gene3D" id="3.40.50.2300">
    <property type="match status" value="1"/>
</dbReference>